<feature type="signal peptide" evidence="2">
    <location>
        <begin position="1"/>
        <end position="20"/>
    </location>
</feature>
<proteinExistence type="predicted"/>
<keyword evidence="2" id="KW-0732">Signal</keyword>
<evidence type="ECO:0000256" key="2">
    <source>
        <dbReference type="SAM" id="SignalP"/>
    </source>
</evidence>
<keyword evidence="4" id="KW-1185">Reference proteome</keyword>
<feature type="chain" id="PRO_5022744373" description="Collagen-like protein" evidence="2">
    <location>
        <begin position="21"/>
        <end position="70"/>
    </location>
</feature>
<dbReference type="RefSeq" id="WP_146787500.1">
    <property type="nucleotide sequence ID" value="NZ_CP042434.1"/>
</dbReference>
<name>A0A5B8VR96_9BACT</name>
<sequence>MKKLTIGLLLIMLCVGIGCSKTGPVGPSGKDGINGTSGADGTDGVNGINGKDGSTILSGKGQPGTTVGKT</sequence>
<organism evidence="3 4">
    <name type="scientific">Arachidicoccus ginsenosidivorans</name>
    <dbReference type="NCBI Taxonomy" id="496057"/>
    <lineage>
        <taxon>Bacteria</taxon>
        <taxon>Pseudomonadati</taxon>
        <taxon>Bacteroidota</taxon>
        <taxon>Chitinophagia</taxon>
        <taxon>Chitinophagales</taxon>
        <taxon>Chitinophagaceae</taxon>
        <taxon>Arachidicoccus</taxon>
    </lineage>
</organism>
<evidence type="ECO:0008006" key="5">
    <source>
        <dbReference type="Google" id="ProtNLM"/>
    </source>
</evidence>
<dbReference type="Proteomes" id="UP000321291">
    <property type="component" value="Chromosome"/>
</dbReference>
<dbReference type="EMBL" id="CP042434">
    <property type="protein sequence ID" value="QEC74000.1"/>
    <property type="molecule type" value="Genomic_DNA"/>
</dbReference>
<evidence type="ECO:0000313" key="4">
    <source>
        <dbReference type="Proteomes" id="UP000321291"/>
    </source>
</evidence>
<dbReference type="KEGG" id="agi:FSB73_22350"/>
<feature type="region of interest" description="Disordered" evidence="1">
    <location>
        <begin position="23"/>
        <end position="70"/>
    </location>
</feature>
<evidence type="ECO:0000256" key="1">
    <source>
        <dbReference type="SAM" id="MobiDB-lite"/>
    </source>
</evidence>
<evidence type="ECO:0000313" key="3">
    <source>
        <dbReference type="EMBL" id="QEC74000.1"/>
    </source>
</evidence>
<gene>
    <name evidence="3" type="ORF">FSB73_22350</name>
</gene>
<accession>A0A5B8VR96</accession>
<protein>
    <recommendedName>
        <fullName evidence="5">Collagen-like protein</fullName>
    </recommendedName>
</protein>
<dbReference type="AlphaFoldDB" id="A0A5B8VR96"/>
<dbReference type="PROSITE" id="PS51257">
    <property type="entry name" value="PROKAR_LIPOPROTEIN"/>
    <property type="match status" value="1"/>
</dbReference>
<reference evidence="3 4" key="1">
    <citation type="journal article" date="2017" name="Int. J. Syst. Evol. Microbiol.">
        <title>Arachidicoccus ginsenosidivorans sp. nov., with ginsenoside-converting activity isolated from ginseng cultivating soil.</title>
        <authorList>
            <person name="Siddiqi M.Z."/>
            <person name="Aslam Z."/>
            <person name="Im W.T."/>
        </authorList>
    </citation>
    <scope>NUCLEOTIDE SEQUENCE [LARGE SCALE GENOMIC DNA]</scope>
    <source>
        <strain evidence="3 4">Gsoil 809</strain>
    </source>
</reference>